<keyword evidence="1" id="KW-0812">Transmembrane</keyword>
<dbReference type="EnsemblPlants" id="OGLUM03G37880.1">
    <property type="protein sequence ID" value="OGLUM03G37880.1"/>
    <property type="gene ID" value="OGLUM03G37880"/>
</dbReference>
<dbReference type="Proteomes" id="UP000026961">
    <property type="component" value="Chromosome 3"/>
</dbReference>
<dbReference type="AlphaFoldDB" id="A0A0D9ZEQ3"/>
<keyword evidence="1" id="KW-1133">Transmembrane helix</keyword>
<proteinExistence type="predicted"/>
<name>A0A0D9ZEQ3_9ORYZ</name>
<sequence>MHKTRERMQVELKKMSLKFGVKILSLAALRRYKQEMLWMLWLSCTLNYSVGFFFWGGGGL</sequence>
<feature type="transmembrane region" description="Helical" evidence="1">
    <location>
        <begin position="36"/>
        <end position="55"/>
    </location>
</feature>
<organism evidence="2">
    <name type="scientific">Oryza glumipatula</name>
    <dbReference type="NCBI Taxonomy" id="40148"/>
    <lineage>
        <taxon>Eukaryota</taxon>
        <taxon>Viridiplantae</taxon>
        <taxon>Streptophyta</taxon>
        <taxon>Embryophyta</taxon>
        <taxon>Tracheophyta</taxon>
        <taxon>Spermatophyta</taxon>
        <taxon>Magnoliopsida</taxon>
        <taxon>Liliopsida</taxon>
        <taxon>Poales</taxon>
        <taxon>Poaceae</taxon>
        <taxon>BOP clade</taxon>
        <taxon>Oryzoideae</taxon>
        <taxon>Oryzeae</taxon>
        <taxon>Oryzinae</taxon>
        <taxon>Oryza</taxon>
    </lineage>
</organism>
<evidence type="ECO:0000256" key="1">
    <source>
        <dbReference type="SAM" id="Phobius"/>
    </source>
</evidence>
<protein>
    <submittedName>
        <fullName evidence="2">Uncharacterized protein</fullName>
    </submittedName>
</protein>
<keyword evidence="1" id="KW-0472">Membrane</keyword>
<evidence type="ECO:0000313" key="2">
    <source>
        <dbReference type="EnsemblPlants" id="OGLUM03G37880.1"/>
    </source>
</evidence>
<reference evidence="2" key="1">
    <citation type="submission" date="2015-04" db="UniProtKB">
        <authorList>
            <consortium name="EnsemblPlants"/>
        </authorList>
    </citation>
    <scope>IDENTIFICATION</scope>
</reference>
<reference evidence="2" key="2">
    <citation type="submission" date="2018-05" db="EMBL/GenBank/DDBJ databases">
        <title>OgluRS3 (Oryza glumaepatula Reference Sequence Version 3).</title>
        <authorList>
            <person name="Zhang J."/>
            <person name="Kudrna D."/>
            <person name="Lee S."/>
            <person name="Talag J."/>
            <person name="Welchert J."/>
            <person name="Wing R.A."/>
        </authorList>
    </citation>
    <scope>NUCLEOTIDE SEQUENCE [LARGE SCALE GENOMIC DNA]</scope>
</reference>
<keyword evidence="3" id="KW-1185">Reference proteome</keyword>
<evidence type="ECO:0000313" key="3">
    <source>
        <dbReference type="Proteomes" id="UP000026961"/>
    </source>
</evidence>
<dbReference type="HOGENOM" id="CLU_2945474_0_0_1"/>
<dbReference type="Gramene" id="OGLUM03G37880.1">
    <property type="protein sequence ID" value="OGLUM03G37880.1"/>
    <property type="gene ID" value="OGLUM03G37880"/>
</dbReference>
<accession>A0A0D9ZEQ3</accession>